<dbReference type="RefSeq" id="WP_126003247.1">
    <property type="nucleotide sequence ID" value="NZ_QQYZ01000001.1"/>
</dbReference>
<reference evidence="1 2" key="1">
    <citation type="submission" date="2018-07" db="EMBL/GenBank/DDBJ databases">
        <title>Genomic and Epidemiologic Investigation of an Indolent Hospital Outbreak.</title>
        <authorList>
            <person name="Johnson R.C."/>
            <person name="Deming C."/>
            <person name="Conlan S."/>
            <person name="Zellmer C.J."/>
            <person name="Michelin A.V."/>
            <person name="Lee-Lin S."/>
            <person name="Thomas P.J."/>
            <person name="Park M."/>
            <person name="Weingarten R.A."/>
            <person name="Less J."/>
            <person name="Dekker J.P."/>
            <person name="Frank K.M."/>
            <person name="Musser K.A."/>
            <person name="Mcquiston J.R."/>
            <person name="Henderson D.K."/>
            <person name="Lau A.F."/>
            <person name="Palmore T.N."/>
            <person name="Segre J.A."/>
        </authorList>
    </citation>
    <scope>NUCLEOTIDE SEQUENCE [LARGE SCALE GENOMIC DNA]</scope>
    <source>
        <strain evidence="1 2">SK-CDC1_0717</strain>
    </source>
</reference>
<proteinExistence type="predicted"/>
<comment type="caution">
    <text evidence="1">The sequence shown here is derived from an EMBL/GenBank/DDBJ whole genome shotgun (WGS) entry which is preliminary data.</text>
</comment>
<sequence length="215" mass="24241">MRVIGDYARDGYAHLLGLLPEEVTRSFLVSLKAAAGENAIPLSQVTEFPNLLKRPAFEVYGHHYPPMLHLLWGLTPTMCALTGRDLLPSYDYFRIYREGDVCRVHHDRPSCEHSLSLTIDYSDGEPWALEIGKEAGTPSARVTEDFGAEPFAAIEMAVGDAVLYRGVEHRHGRMTPNRNGWSAHLFLHWVDRDGPHRDHAFDGHKMPPPPNFQFA</sequence>
<dbReference type="EMBL" id="QQYZ01000001">
    <property type="protein sequence ID" value="RSY90545.1"/>
    <property type="molecule type" value="Genomic_DNA"/>
</dbReference>
<dbReference type="Proteomes" id="UP000287746">
    <property type="component" value="Unassembled WGS sequence"/>
</dbReference>
<accession>A0A430G932</accession>
<protein>
    <recommendedName>
        <fullName evidence="3">Fe2OG dioxygenase domain-containing protein</fullName>
    </recommendedName>
</protein>
<evidence type="ECO:0000313" key="2">
    <source>
        <dbReference type="Proteomes" id="UP000287746"/>
    </source>
</evidence>
<gene>
    <name evidence="1" type="ORF">DAH66_00755</name>
</gene>
<dbReference type="AlphaFoldDB" id="A0A430G932"/>
<evidence type="ECO:0000313" key="1">
    <source>
        <dbReference type="EMBL" id="RSY90545.1"/>
    </source>
</evidence>
<name>A0A430G932_9SPHN</name>
<organism evidence="1 2">
    <name type="scientific">Sphingomonas koreensis</name>
    <dbReference type="NCBI Taxonomy" id="93064"/>
    <lineage>
        <taxon>Bacteria</taxon>
        <taxon>Pseudomonadati</taxon>
        <taxon>Pseudomonadota</taxon>
        <taxon>Alphaproteobacteria</taxon>
        <taxon>Sphingomonadales</taxon>
        <taxon>Sphingomonadaceae</taxon>
        <taxon>Sphingomonas</taxon>
    </lineage>
</organism>
<evidence type="ECO:0008006" key="3">
    <source>
        <dbReference type="Google" id="ProtNLM"/>
    </source>
</evidence>